<feature type="transmembrane region" description="Helical" evidence="1">
    <location>
        <begin position="386"/>
        <end position="407"/>
    </location>
</feature>
<feature type="transmembrane region" description="Helical" evidence="1">
    <location>
        <begin position="413"/>
        <end position="432"/>
    </location>
</feature>
<keyword evidence="1" id="KW-1133">Transmembrane helix</keyword>
<organism evidence="2 3">
    <name type="scientific">Muribaculum gordoncarteri</name>
    <dbReference type="NCBI Taxonomy" id="2530390"/>
    <lineage>
        <taxon>Bacteria</taxon>
        <taxon>Pseudomonadati</taxon>
        <taxon>Bacteroidota</taxon>
        <taxon>Bacteroidia</taxon>
        <taxon>Bacteroidales</taxon>
        <taxon>Muribaculaceae</taxon>
        <taxon>Muribaculum</taxon>
    </lineage>
</organism>
<proteinExistence type="predicted"/>
<dbReference type="KEGG" id="mgod:E7746_10765"/>
<dbReference type="OrthoDB" id="9791851at2"/>
<dbReference type="Pfam" id="PF06123">
    <property type="entry name" value="CreD"/>
    <property type="match status" value="1"/>
</dbReference>
<dbReference type="PANTHER" id="PTHR30092">
    <property type="entry name" value="INNER MEMBRANE PROTEIN CRED"/>
    <property type="match status" value="1"/>
</dbReference>
<sequence length="463" mass="50604">METVPPPVPPMPPIPPRPSGYNPVPFTSTLTFKIIFIVILCILLLIPDAFLFALTDDREERQKDTVTEISESWSGPQTIIGPIVTIPYHNKGAVDSVGVVTLLPASLDAKAAIESRKLSRSIYETIVYNSDITLSGNFDMTYLEKTGIPLTALKLDNARVNVVIGELKGIETLSAFRMGSESCEMEGGSDYEPIEDYEVISTYSTKESDSRGWRNALSAPINLSQLADSTSVPYSLSITAKGSKEIGFAPVGKASDITIEGTCKSPSFKGMILPSERTVDDGKFSANWKLNAINRNYPQAFTGSNTYNINESVVSVDMLVPVDRYQKTSRALKYATLVILLTFIAALFAETITKHPIYVFQYLLIGLALVLFYSLLLSLSEHIGFGVSYLVAAVMTIALVGLYIFGVLKSRKAALVISGLLSIIYIYIYVLLNLETYALLAGSVGLFIALAAIMYGSLKMKWK</sequence>
<dbReference type="RefSeq" id="WP_136410782.1">
    <property type="nucleotide sequence ID" value="NZ_CP039393.1"/>
</dbReference>
<dbReference type="Proteomes" id="UP000297031">
    <property type="component" value="Chromosome"/>
</dbReference>
<dbReference type="EMBL" id="CP039393">
    <property type="protein sequence ID" value="QCD36324.1"/>
    <property type="molecule type" value="Genomic_DNA"/>
</dbReference>
<reference evidence="2 3" key="1">
    <citation type="submission" date="2019-02" db="EMBL/GenBank/DDBJ databases">
        <title>Isolation and identification of novel species under the genus Muribaculum.</title>
        <authorList>
            <person name="Miyake S."/>
            <person name="Ding Y."/>
            <person name="Low A."/>
            <person name="Soh M."/>
            <person name="Seedorf H."/>
        </authorList>
    </citation>
    <scope>NUCLEOTIDE SEQUENCE [LARGE SCALE GENOMIC DNA]</scope>
    <source>
        <strain evidence="2 3">TLL-A4</strain>
    </source>
</reference>
<dbReference type="PIRSF" id="PIRSF004548">
    <property type="entry name" value="CreD"/>
    <property type="match status" value="1"/>
</dbReference>
<keyword evidence="1" id="KW-0472">Membrane</keyword>
<keyword evidence="3" id="KW-1185">Reference proteome</keyword>
<feature type="transmembrane region" description="Helical" evidence="1">
    <location>
        <begin position="34"/>
        <end position="54"/>
    </location>
</feature>
<feature type="transmembrane region" description="Helical" evidence="1">
    <location>
        <begin position="334"/>
        <end position="353"/>
    </location>
</feature>
<dbReference type="AlphaFoldDB" id="A0A4P7VM54"/>
<dbReference type="PANTHER" id="PTHR30092:SF0">
    <property type="entry name" value="INNER MEMBRANE PROTEIN CRED"/>
    <property type="match status" value="1"/>
</dbReference>
<evidence type="ECO:0000313" key="2">
    <source>
        <dbReference type="EMBL" id="QCD36324.1"/>
    </source>
</evidence>
<evidence type="ECO:0000256" key="1">
    <source>
        <dbReference type="SAM" id="Phobius"/>
    </source>
</evidence>
<dbReference type="InterPro" id="IPR010364">
    <property type="entry name" value="Uncharacterised_IM_CreD"/>
</dbReference>
<dbReference type="NCBIfam" id="NF008712">
    <property type="entry name" value="PRK11715.1-1"/>
    <property type="match status" value="1"/>
</dbReference>
<feature type="transmembrane region" description="Helical" evidence="1">
    <location>
        <begin position="359"/>
        <end position="379"/>
    </location>
</feature>
<protein>
    <submittedName>
        <fullName evidence="2">Cell envelope integrity protein CreD</fullName>
    </submittedName>
</protein>
<accession>A0A4P7VM54</accession>
<name>A0A4P7VM54_9BACT</name>
<feature type="transmembrane region" description="Helical" evidence="1">
    <location>
        <begin position="439"/>
        <end position="458"/>
    </location>
</feature>
<gene>
    <name evidence="2" type="primary">creD</name>
    <name evidence="2" type="ORF">E7746_10765</name>
</gene>
<evidence type="ECO:0000313" key="3">
    <source>
        <dbReference type="Proteomes" id="UP000297031"/>
    </source>
</evidence>
<keyword evidence="1" id="KW-0812">Transmembrane</keyword>
<dbReference type="GO" id="GO:0005886">
    <property type="term" value="C:plasma membrane"/>
    <property type="evidence" value="ECO:0007669"/>
    <property type="project" value="TreeGrafter"/>
</dbReference>